<accession>A0A8S9M645</accession>
<feature type="region of interest" description="Disordered" evidence="1">
    <location>
        <begin position="115"/>
        <end position="134"/>
    </location>
</feature>
<evidence type="ECO:0000313" key="2">
    <source>
        <dbReference type="EMBL" id="KAF2613391.1"/>
    </source>
</evidence>
<reference evidence="2" key="1">
    <citation type="submission" date="2019-12" db="EMBL/GenBank/DDBJ databases">
        <title>Genome sequencing and annotation of Brassica cretica.</title>
        <authorList>
            <person name="Studholme D.J."/>
            <person name="Sarris P.F."/>
        </authorList>
    </citation>
    <scope>NUCLEOTIDE SEQUENCE</scope>
    <source>
        <strain evidence="2">PFS-102/07</strain>
        <tissue evidence="2">Leaf</tissue>
    </source>
</reference>
<feature type="region of interest" description="Disordered" evidence="1">
    <location>
        <begin position="64"/>
        <end position="83"/>
    </location>
</feature>
<feature type="compositionally biased region" description="Basic and acidic residues" evidence="1">
    <location>
        <begin position="25"/>
        <end position="39"/>
    </location>
</feature>
<feature type="compositionally biased region" description="Basic and acidic residues" evidence="1">
    <location>
        <begin position="115"/>
        <end position="127"/>
    </location>
</feature>
<sequence length="187" mass="21621">MITIVSWQERSSYRRVHQTRKRSHYEHERTTRPPREGSIPKHTSGHSGKSFYREIQRIVIDPKYTGSSASKHEHERRKEGAPLTIAAENITQEALREARREVRDVMLQYTKCSDPTEREARKERMRQAEVSGQMEEAALQLARAASPISEENQRALEQDTTPNRMSATKRLGPINQQEVDNLERSGT</sequence>
<gene>
    <name evidence="2" type="ORF">F2Q70_00007165</name>
</gene>
<feature type="compositionally biased region" description="Basic residues" evidence="1">
    <location>
        <begin position="13"/>
        <end position="24"/>
    </location>
</feature>
<dbReference type="AlphaFoldDB" id="A0A8S9M645"/>
<dbReference type="EMBL" id="QGKY02000089">
    <property type="protein sequence ID" value="KAF2613391.1"/>
    <property type="molecule type" value="Genomic_DNA"/>
</dbReference>
<comment type="caution">
    <text evidence="2">The sequence shown here is derived from an EMBL/GenBank/DDBJ whole genome shotgun (WGS) entry which is preliminary data.</text>
</comment>
<name>A0A8S9M645_BRACR</name>
<proteinExistence type="predicted"/>
<feature type="region of interest" description="Disordered" evidence="1">
    <location>
        <begin position="144"/>
        <end position="187"/>
    </location>
</feature>
<feature type="compositionally biased region" description="Basic and acidic residues" evidence="1">
    <location>
        <begin position="70"/>
        <end position="80"/>
    </location>
</feature>
<organism evidence="2">
    <name type="scientific">Brassica cretica</name>
    <name type="common">Mustard</name>
    <dbReference type="NCBI Taxonomy" id="69181"/>
    <lineage>
        <taxon>Eukaryota</taxon>
        <taxon>Viridiplantae</taxon>
        <taxon>Streptophyta</taxon>
        <taxon>Embryophyta</taxon>
        <taxon>Tracheophyta</taxon>
        <taxon>Spermatophyta</taxon>
        <taxon>Magnoliopsida</taxon>
        <taxon>eudicotyledons</taxon>
        <taxon>Gunneridae</taxon>
        <taxon>Pentapetalae</taxon>
        <taxon>rosids</taxon>
        <taxon>malvids</taxon>
        <taxon>Brassicales</taxon>
        <taxon>Brassicaceae</taxon>
        <taxon>Brassiceae</taxon>
        <taxon>Brassica</taxon>
    </lineage>
</organism>
<feature type="region of interest" description="Disordered" evidence="1">
    <location>
        <begin position="11"/>
        <end position="52"/>
    </location>
</feature>
<evidence type="ECO:0000256" key="1">
    <source>
        <dbReference type="SAM" id="MobiDB-lite"/>
    </source>
</evidence>
<protein>
    <submittedName>
        <fullName evidence="2">Uncharacterized protein</fullName>
    </submittedName>
</protein>